<dbReference type="InterPro" id="IPR011009">
    <property type="entry name" value="Kinase-like_dom_sf"/>
</dbReference>
<evidence type="ECO:0000256" key="7">
    <source>
        <dbReference type="ARBA" id="ARBA00048679"/>
    </source>
</evidence>
<dbReference type="InterPro" id="IPR050823">
    <property type="entry name" value="Plant_Ser_Thr_Prot_Kinase"/>
</dbReference>
<gene>
    <name evidence="11" type="ORF">ZOSMA_42G01330</name>
</gene>
<dbReference type="Proteomes" id="UP000036987">
    <property type="component" value="Unassembled WGS sequence"/>
</dbReference>
<dbReference type="FunFam" id="3.30.200.20:FF:000228">
    <property type="entry name" value="Serine/threonine-protein kinase BIK1"/>
    <property type="match status" value="1"/>
</dbReference>
<dbReference type="AlphaFoldDB" id="A0A0K9P281"/>
<evidence type="ECO:0000256" key="4">
    <source>
        <dbReference type="ARBA" id="ARBA00022777"/>
    </source>
</evidence>
<evidence type="ECO:0000256" key="8">
    <source>
        <dbReference type="PROSITE-ProRule" id="PRU10141"/>
    </source>
</evidence>
<keyword evidence="12" id="KW-1185">Reference proteome</keyword>
<dbReference type="SUPFAM" id="SSF56112">
    <property type="entry name" value="Protein kinase-like (PK-like)"/>
    <property type="match status" value="1"/>
</dbReference>
<dbReference type="EC" id="2.7.11.1" evidence="1"/>
<feature type="region of interest" description="Disordered" evidence="9">
    <location>
        <begin position="13"/>
        <end position="39"/>
    </location>
</feature>
<name>A0A0K9P281_ZOSMR</name>
<evidence type="ECO:0000259" key="10">
    <source>
        <dbReference type="PROSITE" id="PS50011"/>
    </source>
</evidence>
<feature type="domain" description="Protein kinase" evidence="10">
    <location>
        <begin position="59"/>
        <end position="345"/>
    </location>
</feature>
<keyword evidence="4 11" id="KW-0418">Kinase</keyword>
<evidence type="ECO:0000256" key="6">
    <source>
        <dbReference type="ARBA" id="ARBA00047899"/>
    </source>
</evidence>
<evidence type="ECO:0000256" key="9">
    <source>
        <dbReference type="SAM" id="MobiDB-lite"/>
    </source>
</evidence>
<dbReference type="Gene3D" id="3.30.200.20">
    <property type="entry name" value="Phosphorylase Kinase, domain 1"/>
    <property type="match status" value="1"/>
</dbReference>
<accession>A0A0K9P281</accession>
<evidence type="ECO:0000256" key="3">
    <source>
        <dbReference type="ARBA" id="ARBA00022741"/>
    </source>
</evidence>
<dbReference type="EMBL" id="LFYR01001279">
    <property type="protein sequence ID" value="KMZ63093.1"/>
    <property type="molecule type" value="Genomic_DNA"/>
</dbReference>
<keyword evidence="3 8" id="KW-0547">Nucleotide-binding</keyword>
<dbReference type="InterPro" id="IPR001245">
    <property type="entry name" value="Ser-Thr/Tyr_kinase_cat_dom"/>
</dbReference>
<reference evidence="12" key="1">
    <citation type="journal article" date="2016" name="Nature">
        <title>The genome of the seagrass Zostera marina reveals angiosperm adaptation to the sea.</title>
        <authorList>
            <person name="Olsen J.L."/>
            <person name="Rouze P."/>
            <person name="Verhelst B."/>
            <person name="Lin Y.-C."/>
            <person name="Bayer T."/>
            <person name="Collen J."/>
            <person name="Dattolo E."/>
            <person name="De Paoli E."/>
            <person name="Dittami S."/>
            <person name="Maumus F."/>
            <person name="Michel G."/>
            <person name="Kersting A."/>
            <person name="Lauritano C."/>
            <person name="Lohaus R."/>
            <person name="Toepel M."/>
            <person name="Tonon T."/>
            <person name="Vanneste K."/>
            <person name="Amirebrahimi M."/>
            <person name="Brakel J."/>
            <person name="Bostroem C."/>
            <person name="Chovatia M."/>
            <person name="Grimwood J."/>
            <person name="Jenkins J.W."/>
            <person name="Jueterbock A."/>
            <person name="Mraz A."/>
            <person name="Stam W.T."/>
            <person name="Tice H."/>
            <person name="Bornberg-Bauer E."/>
            <person name="Green P.J."/>
            <person name="Pearson G.A."/>
            <person name="Procaccini G."/>
            <person name="Duarte C.M."/>
            <person name="Schmutz J."/>
            <person name="Reusch T.B.H."/>
            <person name="Van de Peer Y."/>
        </authorList>
    </citation>
    <scope>NUCLEOTIDE SEQUENCE [LARGE SCALE GENOMIC DNA]</scope>
    <source>
        <strain evidence="12">cv. Finnish</strain>
    </source>
</reference>
<feature type="compositionally biased region" description="Polar residues" evidence="9">
    <location>
        <begin position="24"/>
        <end position="39"/>
    </location>
</feature>
<evidence type="ECO:0000256" key="2">
    <source>
        <dbReference type="ARBA" id="ARBA00022679"/>
    </source>
</evidence>
<dbReference type="Pfam" id="PF07714">
    <property type="entry name" value="PK_Tyr_Ser-Thr"/>
    <property type="match status" value="1"/>
</dbReference>
<organism evidence="11 12">
    <name type="scientific">Zostera marina</name>
    <name type="common">Eelgrass</name>
    <dbReference type="NCBI Taxonomy" id="29655"/>
    <lineage>
        <taxon>Eukaryota</taxon>
        <taxon>Viridiplantae</taxon>
        <taxon>Streptophyta</taxon>
        <taxon>Embryophyta</taxon>
        <taxon>Tracheophyta</taxon>
        <taxon>Spermatophyta</taxon>
        <taxon>Magnoliopsida</taxon>
        <taxon>Liliopsida</taxon>
        <taxon>Zosteraceae</taxon>
        <taxon>Zostera</taxon>
    </lineage>
</organism>
<dbReference type="OMA" id="TKRRMAH"/>
<evidence type="ECO:0000313" key="11">
    <source>
        <dbReference type="EMBL" id="KMZ63093.1"/>
    </source>
</evidence>
<dbReference type="PROSITE" id="PS50011">
    <property type="entry name" value="PROTEIN_KINASE_DOM"/>
    <property type="match status" value="1"/>
</dbReference>
<dbReference type="GO" id="GO:0004674">
    <property type="term" value="F:protein serine/threonine kinase activity"/>
    <property type="evidence" value="ECO:0007669"/>
    <property type="project" value="UniProtKB-EC"/>
</dbReference>
<comment type="caution">
    <text evidence="11">The sequence shown here is derived from an EMBL/GenBank/DDBJ whole genome shotgun (WGS) entry which is preliminary data.</text>
</comment>
<protein>
    <recommendedName>
        <fullName evidence="1">non-specific serine/threonine protein kinase</fullName>
        <ecNumber evidence="1">2.7.11.1</ecNumber>
    </recommendedName>
</protein>
<feature type="binding site" evidence="8">
    <location>
        <position position="96"/>
    </location>
    <ligand>
        <name>ATP</name>
        <dbReference type="ChEBI" id="CHEBI:30616"/>
    </ligand>
</feature>
<dbReference type="STRING" id="29655.A0A0K9P281"/>
<dbReference type="GO" id="GO:0005524">
    <property type="term" value="F:ATP binding"/>
    <property type="evidence" value="ECO:0007669"/>
    <property type="project" value="UniProtKB-UniRule"/>
</dbReference>
<dbReference type="OrthoDB" id="4062651at2759"/>
<dbReference type="InterPro" id="IPR017441">
    <property type="entry name" value="Protein_kinase_ATP_BS"/>
</dbReference>
<proteinExistence type="predicted"/>
<keyword evidence="2" id="KW-0808">Transferase</keyword>
<dbReference type="Gene3D" id="1.10.510.10">
    <property type="entry name" value="Transferase(Phosphotransferase) domain 1"/>
    <property type="match status" value="1"/>
</dbReference>
<dbReference type="PANTHER" id="PTHR45621">
    <property type="entry name" value="OS01G0588500 PROTEIN-RELATED"/>
    <property type="match status" value="1"/>
</dbReference>
<comment type="catalytic activity">
    <reaction evidence="7">
        <text>L-seryl-[protein] + ATP = O-phospho-L-seryl-[protein] + ADP + H(+)</text>
        <dbReference type="Rhea" id="RHEA:17989"/>
        <dbReference type="Rhea" id="RHEA-COMP:9863"/>
        <dbReference type="Rhea" id="RHEA-COMP:11604"/>
        <dbReference type="ChEBI" id="CHEBI:15378"/>
        <dbReference type="ChEBI" id="CHEBI:29999"/>
        <dbReference type="ChEBI" id="CHEBI:30616"/>
        <dbReference type="ChEBI" id="CHEBI:83421"/>
        <dbReference type="ChEBI" id="CHEBI:456216"/>
        <dbReference type="EC" id="2.7.11.1"/>
    </reaction>
</comment>
<dbReference type="FunFam" id="1.10.510.10:FF:000095">
    <property type="entry name" value="protein STRUBBELIG-RECEPTOR FAMILY 8"/>
    <property type="match status" value="1"/>
</dbReference>
<evidence type="ECO:0000256" key="1">
    <source>
        <dbReference type="ARBA" id="ARBA00012513"/>
    </source>
</evidence>
<dbReference type="CDD" id="cd14066">
    <property type="entry name" value="STKc_IRAK"/>
    <property type="match status" value="1"/>
</dbReference>
<sequence>MINCFNYFRKNKSGKYQKPKAPAISTSREGSSKHMSNKSPGVDLKVFELSQLKTATDNFSRSLKIGEGGFGIVYKGVLKNITFNKKKEKRLVVAIKMLKQNSKQGHKQWLAEVQFLTAAEHTNLVKLIGYCDVDGERLLVYEYMPNKSLEDHLFSGKSYPLLPWILRLEIALGAAQGLNYLHHGLETQIIFRDFKASNVLLDEEMKPKLSDFGFARQGPAGDRTHVTTDVVGTKGYTAPEYIQTGRLTAKSDVWSFGVVLFEIITGRKSLELARPDGEQKLIEWVKQFPAESSTSIRLIMDPKLRGQYSPEAARIVVKLAGQCLLKNPNKRPEMHEVINSLENAIHVSRLQRQSKIT</sequence>
<dbReference type="PROSITE" id="PS00107">
    <property type="entry name" value="PROTEIN_KINASE_ATP"/>
    <property type="match status" value="1"/>
</dbReference>
<evidence type="ECO:0000256" key="5">
    <source>
        <dbReference type="ARBA" id="ARBA00022840"/>
    </source>
</evidence>
<dbReference type="InterPro" id="IPR000719">
    <property type="entry name" value="Prot_kinase_dom"/>
</dbReference>
<comment type="catalytic activity">
    <reaction evidence="6">
        <text>L-threonyl-[protein] + ATP = O-phospho-L-threonyl-[protein] + ADP + H(+)</text>
        <dbReference type="Rhea" id="RHEA:46608"/>
        <dbReference type="Rhea" id="RHEA-COMP:11060"/>
        <dbReference type="Rhea" id="RHEA-COMP:11605"/>
        <dbReference type="ChEBI" id="CHEBI:15378"/>
        <dbReference type="ChEBI" id="CHEBI:30013"/>
        <dbReference type="ChEBI" id="CHEBI:30616"/>
        <dbReference type="ChEBI" id="CHEBI:61977"/>
        <dbReference type="ChEBI" id="CHEBI:456216"/>
        <dbReference type="EC" id="2.7.11.1"/>
    </reaction>
</comment>
<evidence type="ECO:0000313" key="12">
    <source>
        <dbReference type="Proteomes" id="UP000036987"/>
    </source>
</evidence>
<keyword evidence="5 8" id="KW-0067">ATP-binding</keyword>